<feature type="domain" description="Enoyl-CoA hydratase/isomerase" evidence="4">
    <location>
        <begin position="16"/>
        <end position="336"/>
    </location>
</feature>
<name>A0A502EHJ8_9MYCO</name>
<reference evidence="5 6" key="1">
    <citation type="journal article" date="2019" name="Environ. Microbiol.">
        <title>Species interactions and distinct microbial communities in high Arctic permafrost affected cryosols are associated with the CH4 and CO2 gas fluxes.</title>
        <authorList>
            <person name="Altshuler I."/>
            <person name="Hamel J."/>
            <person name="Turney S."/>
            <person name="Magnuson E."/>
            <person name="Levesque R."/>
            <person name="Greer C."/>
            <person name="Whyte L.G."/>
        </authorList>
    </citation>
    <scope>NUCLEOTIDE SEQUENCE [LARGE SCALE GENOMIC DNA]</scope>
    <source>
        <strain evidence="5 6">S5.20</strain>
    </source>
</reference>
<dbReference type="InterPro" id="IPR029045">
    <property type="entry name" value="ClpP/crotonase-like_dom_sf"/>
</dbReference>
<proteinExistence type="predicted"/>
<dbReference type="PANTHER" id="PTHR43176">
    <property type="entry name" value="3-HYDROXYISOBUTYRYL-COA HYDROLASE-RELATED"/>
    <property type="match status" value="1"/>
</dbReference>
<dbReference type="GO" id="GO:0005829">
    <property type="term" value="C:cytosol"/>
    <property type="evidence" value="ECO:0007669"/>
    <property type="project" value="TreeGrafter"/>
</dbReference>
<dbReference type="EC" id="3.1.2.4" evidence="2"/>
<dbReference type="InterPro" id="IPR045004">
    <property type="entry name" value="ECH_dom"/>
</dbReference>
<evidence type="ECO:0000256" key="3">
    <source>
        <dbReference type="ARBA" id="ARBA00022801"/>
    </source>
</evidence>
<evidence type="ECO:0000259" key="4">
    <source>
        <dbReference type="Pfam" id="PF16113"/>
    </source>
</evidence>
<dbReference type="InterPro" id="IPR032259">
    <property type="entry name" value="HIBYL-CoA-H"/>
</dbReference>
<dbReference type="Pfam" id="PF16113">
    <property type="entry name" value="ECH_2"/>
    <property type="match status" value="1"/>
</dbReference>
<dbReference type="GO" id="GO:0003860">
    <property type="term" value="F:3-hydroxyisobutyryl-CoA hydrolase activity"/>
    <property type="evidence" value="ECO:0007669"/>
    <property type="project" value="UniProtKB-EC"/>
</dbReference>
<sequence>MTIEFDHILTRVDGNVGRVVLNRPKAINSLTNGMVAGLAKALDDWEYDDAVHAVLLTGAGERGLCAGGDVVAIYHDAQVGGAETRAFWHDEYVLNARIARYPKPYVAVMDGIVLGGGVGVSAHAGIRVVTDTTKMGMPEVGIGFIPDVGGTYLLARTPGLLGVHAALTGAPFSGADAIAMGFADHFVPHDVLAAFTAAVVSDGPAAALSAQAIEPPPSPLVAQRHWIDDCYAHETVTEVLAALRSHDAGPPIDAANLIASRSPIALAVTLEAVRRAGELNSLEAVLRQEFRTSCAALRSHDLVEGIRALLVDKDRTPIWSPTSLSDVTPERIDAYFAPLERDLTLPIAVR</sequence>
<dbReference type="RefSeq" id="WP_140687202.1">
    <property type="nucleotide sequence ID" value="NZ_RCZG01000001.1"/>
</dbReference>
<keyword evidence="3" id="KW-0378">Hydrolase</keyword>
<dbReference type="GO" id="GO:0006574">
    <property type="term" value="P:L-valine catabolic process"/>
    <property type="evidence" value="ECO:0007669"/>
    <property type="project" value="TreeGrafter"/>
</dbReference>
<keyword evidence="5" id="KW-0413">Isomerase</keyword>
<dbReference type="NCBIfam" id="NF004127">
    <property type="entry name" value="PRK05617.1"/>
    <property type="match status" value="1"/>
</dbReference>
<protein>
    <recommendedName>
        <fullName evidence="2">3-hydroxyisobutyryl-CoA hydrolase</fullName>
        <ecNumber evidence="2">3.1.2.4</ecNumber>
    </recommendedName>
</protein>
<evidence type="ECO:0000313" key="5">
    <source>
        <dbReference type="EMBL" id="TPG36539.1"/>
    </source>
</evidence>
<dbReference type="GO" id="GO:0016853">
    <property type="term" value="F:isomerase activity"/>
    <property type="evidence" value="ECO:0007669"/>
    <property type="project" value="UniProtKB-KW"/>
</dbReference>
<dbReference type="PANTHER" id="PTHR43176:SF3">
    <property type="entry name" value="3-HYDROXYISOBUTYRYL-COA HYDROLASE, MITOCHONDRIAL"/>
    <property type="match status" value="1"/>
</dbReference>
<keyword evidence="6" id="KW-1185">Reference proteome</keyword>
<dbReference type="SUPFAM" id="SSF52096">
    <property type="entry name" value="ClpP/crotonase"/>
    <property type="match status" value="1"/>
</dbReference>
<organism evidence="5 6">
    <name type="scientific">Mycolicibacterium hodleri</name>
    <dbReference type="NCBI Taxonomy" id="49897"/>
    <lineage>
        <taxon>Bacteria</taxon>
        <taxon>Bacillati</taxon>
        <taxon>Actinomycetota</taxon>
        <taxon>Actinomycetes</taxon>
        <taxon>Mycobacteriales</taxon>
        <taxon>Mycobacteriaceae</taxon>
        <taxon>Mycolicibacterium</taxon>
    </lineage>
</organism>
<dbReference type="Proteomes" id="UP000320095">
    <property type="component" value="Unassembled WGS sequence"/>
</dbReference>
<dbReference type="Gene3D" id="3.90.226.10">
    <property type="entry name" value="2-enoyl-CoA Hydratase, Chain A, domain 1"/>
    <property type="match status" value="1"/>
</dbReference>
<evidence type="ECO:0000313" key="6">
    <source>
        <dbReference type="Proteomes" id="UP000320095"/>
    </source>
</evidence>
<comment type="caution">
    <text evidence="5">The sequence shown here is derived from an EMBL/GenBank/DDBJ whole genome shotgun (WGS) entry which is preliminary data.</text>
</comment>
<accession>A0A502EHJ8</accession>
<dbReference type="AlphaFoldDB" id="A0A502EHJ8"/>
<comment type="catalytic activity">
    <reaction evidence="1">
        <text>3-hydroxy-2-methylpropanoyl-CoA + H2O = 3-hydroxy-2-methylpropanoate + CoA + H(+)</text>
        <dbReference type="Rhea" id="RHEA:20888"/>
        <dbReference type="ChEBI" id="CHEBI:11805"/>
        <dbReference type="ChEBI" id="CHEBI:15377"/>
        <dbReference type="ChEBI" id="CHEBI:15378"/>
        <dbReference type="ChEBI" id="CHEBI:57287"/>
        <dbReference type="ChEBI" id="CHEBI:57340"/>
        <dbReference type="EC" id="3.1.2.4"/>
    </reaction>
</comment>
<dbReference type="CDD" id="cd06558">
    <property type="entry name" value="crotonase-like"/>
    <property type="match status" value="1"/>
</dbReference>
<evidence type="ECO:0000256" key="1">
    <source>
        <dbReference type="ARBA" id="ARBA00001709"/>
    </source>
</evidence>
<dbReference type="OrthoDB" id="9790967at2"/>
<gene>
    <name evidence="5" type="ORF">EAH80_00780</name>
</gene>
<dbReference type="EMBL" id="RCZG01000001">
    <property type="protein sequence ID" value="TPG36539.1"/>
    <property type="molecule type" value="Genomic_DNA"/>
</dbReference>
<evidence type="ECO:0000256" key="2">
    <source>
        <dbReference type="ARBA" id="ARBA00011915"/>
    </source>
</evidence>